<evidence type="ECO:0000256" key="1">
    <source>
        <dbReference type="SAM" id="MobiDB-lite"/>
    </source>
</evidence>
<protein>
    <submittedName>
        <fullName evidence="2">Uncharacterized protein</fullName>
    </submittedName>
</protein>
<dbReference type="AlphaFoldDB" id="A0A9N8DLL7"/>
<reference evidence="2" key="1">
    <citation type="submission" date="2020-06" db="EMBL/GenBank/DDBJ databases">
        <authorList>
            <consortium name="Plant Systems Biology data submission"/>
        </authorList>
    </citation>
    <scope>NUCLEOTIDE SEQUENCE</scope>
    <source>
        <strain evidence="2">D6</strain>
    </source>
</reference>
<sequence>METSIFWKLKPQQAIPSFVPYIPEHLSFGRVDGSLSDSFSGSASASTTEACSTDGPPSPKRKKETCVFSFAGSCKGVKEPAERNPFRIALEASRQGRPVSKAIGKQMTPNNQGKSQRAAFPLLHKRVFPKINSMSLLEEEGGDSSRFCVPKTSMAKKRRVAHPEQSPFSLYGQELCMDLEEWEEASIETASCLLQIAAYTWDPKGTTRKSPLRFQR</sequence>
<dbReference type="Proteomes" id="UP001153069">
    <property type="component" value="Unassembled WGS sequence"/>
</dbReference>
<dbReference type="EMBL" id="CAICTM010000148">
    <property type="protein sequence ID" value="CAB9502876.1"/>
    <property type="molecule type" value="Genomic_DNA"/>
</dbReference>
<name>A0A9N8DLL7_9STRA</name>
<comment type="caution">
    <text evidence="2">The sequence shown here is derived from an EMBL/GenBank/DDBJ whole genome shotgun (WGS) entry which is preliminary data.</text>
</comment>
<evidence type="ECO:0000313" key="3">
    <source>
        <dbReference type="Proteomes" id="UP001153069"/>
    </source>
</evidence>
<gene>
    <name evidence="2" type="ORF">SEMRO_149_G068450.1</name>
</gene>
<accession>A0A9N8DLL7</accession>
<evidence type="ECO:0000313" key="2">
    <source>
        <dbReference type="EMBL" id="CAB9502876.1"/>
    </source>
</evidence>
<proteinExistence type="predicted"/>
<keyword evidence="3" id="KW-1185">Reference proteome</keyword>
<organism evidence="2 3">
    <name type="scientific">Seminavis robusta</name>
    <dbReference type="NCBI Taxonomy" id="568900"/>
    <lineage>
        <taxon>Eukaryota</taxon>
        <taxon>Sar</taxon>
        <taxon>Stramenopiles</taxon>
        <taxon>Ochrophyta</taxon>
        <taxon>Bacillariophyta</taxon>
        <taxon>Bacillariophyceae</taxon>
        <taxon>Bacillariophycidae</taxon>
        <taxon>Naviculales</taxon>
        <taxon>Naviculaceae</taxon>
        <taxon>Seminavis</taxon>
    </lineage>
</organism>
<feature type="compositionally biased region" description="Low complexity" evidence="1">
    <location>
        <begin position="42"/>
        <end position="53"/>
    </location>
</feature>
<feature type="region of interest" description="Disordered" evidence="1">
    <location>
        <begin position="42"/>
        <end position="62"/>
    </location>
</feature>